<evidence type="ECO:0000256" key="1">
    <source>
        <dbReference type="SAM" id="MobiDB-lite"/>
    </source>
</evidence>
<protein>
    <submittedName>
        <fullName evidence="2">Uncharacterized protein</fullName>
    </submittedName>
</protein>
<accession>A0AAD2DQC0</accession>
<evidence type="ECO:0000313" key="3">
    <source>
        <dbReference type="Proteomes" id="UP000834106"/>
    </source>
</evidence>
<name>A0AAD2DQC0_9LAMI</name>
<keyword evidence="3" id="KW-1185">Reference proteome</keyword>
<dbReference type="AlphaFoldDB" id="A0AAD2DQC0"/>
<dbReference type="EMBL" id="OU503041">
    <property type="protein sequence ID" value="CAI9763167.1"/>
    <property type="molecule type" value="Genomic_DNA"/>
</dbReference>
<organism evidence="2 3">
    <name type="scientific">Fraxinus pennsylvanica</name>
    <dbReference type="NCBI Taxonomy" id="56036"/>
    <lineage>
        <taxon>Eukaryota</taxon>
        <taxon>Viridiplantae</taxon>
        <taxon>Streptophyta</taxon>
        <taxon>Embryophyta</taxon>
        <taxon>Tracheophyta</taxon>
        <taxon>Spermatophyta</taxon>
        <taxon>Magnoliopsida</taxon>
        <taxon>eudicotyledons</taxon>
        <taxon>Gunneridae</taxon>
        <taxon>Pentapetalae</taxon>
        <taxon>asterids</taxon>
        <taxon>lamiids</taxon>
        <taxon>Lamiales</taxon>
        <taxon>Oleaceae</taxon>
        <taxon>Oleeae</taxon>
        <taxon>Fraxinus</taxon>
    </lineage>
</organism>
<gene>
    <name evidence="2" type="ORF">FPE_LOCUS10597</name>
</gene>
<feature type="region of interest" description="Disordered" evidence="1">
    <location>
        <begin position="81"/>
        <end position="101"/>
    </location>
</feature>
<proteinExistence type="predicted"/>
<sequence length="123" mass="14707">MAVFKYLFSQTQRYYFSKTPLHHISSLLLHRLFSAEPDPDANPNFPDQGTRTWTQDEMRYIEDALVIFPISYPSRVVPLPEDRVKEENEGSKNESDELEREMRRIDDERWNAIMTRRWVLGED</sequence>
<reference evidence="2" key="1">
    <citation type="submission" date="2023-05" db="EMBL/GenBank/DDBJ databases">
        <authorList>
            <person name="Huff M."/>
        </authorList>
    </citation>
    <scope>NUCLEOTIDE SEQUENCE</scope>
</reference>
<dbReference type="Proteomes" id="UP000834106">
    <property type="component" value="Chromosome 6"/>
</dbReference>
<evidence type="ECO:0000313" key="2">
    <source>
        <dbReference type="EMBL" id="CAI9763167.1"/>
    </source>
</evidence>